<keyword evidence="3" id="KW-1185">Reference proteome</keyword>
<proteinExistence type="predicted"/>
<name>A0A1M5U287_9GAMM</name>
<evidence type="ECO:0000313" key="3">
    <source>
        <dbReference type="Proteomes" id="UP000184268"/>
    </source>
</evidence>
<organism evidence="2 3">
    <name type="scientific">Ferrimonas marina</name>
    <dbReference type="NCBI Taxonomy" id="299255"/>
    <lineage>
        <taxon>Bacteria</taxon>
        <taxon>Pseudomonadati</taxon>
        <taxon>Pseudomonadota</taxon>
        <taxon>Gammaproteobacteria</taxon>
        <taxon>Alteromonadales</taxon>
        <taxon>Ferrimonadaceae</taxon>
        <taxon>Ferrimonas</taxon>
    </lineage>
</organism>
<gene>
    <name evidence="2" type="ORF">SAMN02745129_2364</name>
</gene>
<dbReference type="EMBL" id="FQXG01000003">
    <property type="protein sequence ID" value="SHH56753.1"/>
    <property type="molecule type" value="Genomic_DNA"/>
</dbReference>
<dbReference type="RefSeq" id="WP_067655721.1">
    <property type="nucleotide sequence ID" value="NZ_FQXG01000003.1"/>
</dbReference>
<sequence length="408" mass="46346">MVNLHLTEGTEEQRLRKAKEDLQRRLKQASRKNQEPRFIEALSTLLACDEHNLNSFADIAVNVLYPVHAGLALAYADVFSLWSTIINGCPEQRRQWQQPWLIQPVLAEKFKGGRPVFYQGERNQLLAGAAINFIEAQRTRAGEDACACAAIARQAQVDEWTRLRPKLADIQPITSLASPAQADASSSDTQFFRFPVWLAEDFVAAMSPSQKATLEQIKHRNHPKPRWCLGTSLAQVVTDKIECERQAHNITIADHRSRALYTQGSRVVHLPRPEQFECAISYYAVWSHELAHSTQDVTQRSGKHEKKGKKLRYAIEELVAESCAFLAVKRLERDMRQRGPLSVEDESAFQDAYERSANYHTEWGLRTSKALREILLAKRRNGVFYSIINDTLAANRLMASGEPVTRLK</sequence>
<protein>
    <recommendedName>
        <fullName evidence="1">Polyvalent protein metallopeptidase domain-containing protein</fullName>
    </recommendedName>
</protein>
<feature type="domain" description="Polyvalent protein metallopeptidase" evidence="1">
    <location>
        <begin position="246"/>
        <end position="332"/>
    </location>
</feature>
<dbReference type="OrthoDB" id="9792687at2"/>
<evidence type="ECO:0000259" key="1">
    <source>
        <dbReference type="Pfam" id="PF18818"/>
    </source>
</evidence>
<dbReference type="Pfam" id="PF18818">
    <property type="entry name" value="MPTase-PolyVal"/>
    <property type="match status" value="1"/>
</dbReference>
<dbReference type="AlphaFoldDB" id="A0A1M5U287"/>
<dbReference type="Proteomes" id="UP000184268">
    <property type="component" value="Unassembled WGS sequence"/>
</dbReference>
<accession>A0A1M5U287</accession>
<evidence type="ECO:0000313" key="2">
    <source>
        <dbReference type="EMBL" id="SHH56753.1"/>
    </source>
</evidence>
<reference evidence="2 3" key="1">
    <citation type="submission" date="2016-11" db="EMBL/GenBank/DDBJ databases">
        <authorList>
            <person name="Jaros S."/>
            <person name="Januszkiewicz K."/>
            <person name="Wedrychowicz H."/>
        </authorList>
    </citation>
    <scope>NUCLEOTIDE SEQUENCE [LARGE SCALE GENOMIC DNA]</scope>
    <source>
        <strain evidence="2 3">DSM 16917</strain>
    </source>
</reference>
<dbReference type="STRING" id="299255.SAMN02745129_2364"/>
<dbReference type="InterPro" id="IPR041459">
    <property type="entry name" value="MPTase-PolyVal"/>
</dbReference>